<dbReference type="Proteomes" id="UP000033188">
    <property type="component" value="Chromosome 3"/>
</dbReference>
<evidence type="ECO:0000313" key="2">
    <source>
        <dbReference type="EMBL" id="CDR96863.1"/>
    </source>
</evidence>
<dbReference type="VEuPathDB" id="PiroplasmaDB:BBBOND_0307670"/>
<reference evidence="3" key="1">
    <citation type="journal article" date="2014" name="Nucleic Acids Res.">
        <title>The evolutionary dynamics of variant antigen genes in Babesia reveal a history of genomic innovation underlying host-parasite interaction.</title>
        <authorList>
            <person name="Jackson A.P."/>
            <person name="Otto T.D."/>
            <person name="Darby A."/>
            <person name="Ramaprasad A."/>
            <person name="Xia D."/>
            <person name="Echaide I.E."/>
            <person name="Farber M."/>
            <person name="Gahlot S."/>
            <person name="Gamble J."/>
            <person name="Gupta D."/>
            <person name="Gupta Y."/>
            <person name="Jackson L."/>
            <person name="Malandrin L."/>
            <person name="Malas T.B."/>
            <person name="Moussa E."/>
            <person name="Nair M."/>
            <person name="Reid A.J."/>
            <person name="Sanders M."/>
            <person name="Sharma J."/>
            <person name="Tracey A."/>
            <person name="Quail M.A."/>
            <person name="Weir W."/>
            <person name="Wastling J.M."/>
            <person name="Hall N."/>
            <person name="Willadsen P."/>
            <person name="Lingelbach K."/>
            <person name="Shiels B."/>
            <person name="Tait A."/>
            <person name="Berriman M."/>
            <person name="Allred D.R."/>
            <person name="Pain A."/>
        </authorList>
    </citation>
    <scope>NUCLEOTIDE SEQUENCE [LARGE SCALE GENOMIC DNA]</scope>
    <source>
        <strain evidence="3">Bond</strain>
    </source>
</reference>
<evidence type="ECO:0000313" key="3">
    <source>
        <dbReference type="Proteomes" id="UP000033188"/>
    </source>
</evidence>
<sequence>MACFCGSACKDNTGCAFKYLGVAFAGFIGFSALLVLVLYIMGQIYNMSLGETFGRLRDAFRDSKPKLQ</sequence>
<keyword evidence="3" id="KW-1185">Reference proteome</keyword>
<proteinExistence type="predicted"/>
<gene>
    <name evidence="2" type="ORF">BBBOND_0307670</name>
</gene>
<keyword evidence="1" id="KW-0472">Membrane</keyword>
<keyword evidence="1" id="KW-0812">Transmembrane</keyword>
<dbReference type="AlphaFoldDB" id="A0A061D8L5"/>
<evidence type="ECO:0000256" key="1">
    <source>
        <dbReference type="SAM" id="Phobius"/>
    </source>
</evidence>
<feature type="transmembrane region" description="Helical" evidence="1">
    <location>
        <begin position="20"/>
        <end position="41"/>
    </location>
</feature>
<dbReference type="KEGG" id="bbig:BBBOND_0307670"/>
<dbReference type="EMBL" id="LK391709">
    <property type="protein sequence ID" value="CDR96863.1"/>
    <property type="molecule type" value="Genomic_DNA"/>
</dbReference>
<dbReference type="RefSeq" id="XP_012769049.1">
    <property type="nucleotide sequence ID" value="XM_012913595.1"/>
</dbReference>
<name>A0A061D8L5_BABBI</name>
<keyword evidence="1" id="KW-1133">Transmembrane helix</keyword>
<accession>A0A061D8L5</accession>
<protein>
    <submittedName>
        <fullName evidence="2">Uncharacterized protein</fullName>
    </submittedName>
</protein>
<organism evidence="2 3">
    <name type="scientific">Babesia bigemina</name>
    <dbReference type="NCBI Taxonomy" id="5866"/>
    <lineage>
        <taxon>Eukaryota</taxon>
        <taxon>Sar</taxon>
        <taxon>Alveolata</taxon>
        <taxon>Apicomplexa</taxon>
        <taxon>Aconoidasida</taxon>
        <taxon>Piroplasmida</taxon>
        <taxon>Babesiidae</taxon>
        <taxon>Babesia</taxon>
    </lineage>
</organism>
<dbReference type="GeneID" id="24565404"/>